<protein>
    <submittedName>
        <fullName evidence="1">Uncharacterized protein</fullName>
    </submittedName>
</protein>
<gene>
    <name evidence="1" type="ORF">K435DRAFT_856939</name>
</gene>
<organism evidence="1 2">
    <name type="scientific">Dendrothele bispora (strain CBS 962.96)</name>
    <dbReference type="NCBI Taxonomy" id="1314807"/>
    <lineage>
        <taxon>Eukaryota</taxon>
        <taxon>Fungi</taxon>
        <taxon>Dikarya</taxon>
        <taxon>Basidiomycota</taxon>
        <taxon>Agaricomycotina</taxon>
        <taxon>Agaricomycetes</taxon>
        <taxon>Agaricomycetidae</taxon>
        <taxon>Agaricales</taxon>
        <taxon>Agaricales incertae sedis</taxon>
        <taxon>Dendrothele</taxon>
    </lineage>
</organism>
<reference evidence="1 2" key="1">
    <citation type="journal article" date="2019" name="Nat. Ecol. Evol.">
        <title>Megaphylogeny resolves global patterns of mushroom evolution.</title>
        <authorList>
            <person name="Varga T."/>
            <person name="Krizsan K."/>
            <person name="Foldi C."/>
            <person name="Dima B."/>
            <person name="Sanchez-Garcia M."/>
            <person name="Sanchez-Ramirez S."/>
            <person name="Szollosi G.J."/>
            <person name="Szarkandi J.G."/>
            <person name="Papp V."/>
            <person name="Albert L."/>
            <person name="Andreopoulos W."/>
            <person name="Angelini C."/>
            <person name="Antonin V."/>
            <person name="Barry K.W."/>
            <person name="Bougher N.L."/>
            <person name="Buchanan P."/>
            <person name="Buyck B."/>
            <person name="Bense V."/>
            <person name="Catcheside P."/>
            <person name="Chovatia M."/>
            <person name="Cooper J."/>
            <person name="Damon W."/>
            <person name="Desjardin D."/>
            <person name="Finy P."/>
            <person name="Geml J."/>
            <person name="Haridas S."/>
            <person name="Hughes K."/>
            <person name="Justo A."/>
            <person name="Karasinski D."/>
            <person name="Kautmanova I."/>
            <person name="Kiss B."/>
            <person name="Kocsube S."/>
            <person name="Kotiranta H."/>
            <person name="LaButti K.M."/>
            <person name="Lechner B.E."/>
            <person name="Liimatainen K."/>
            <person name="Lipzen A."/>
            <person name="Lukacs Z."/>
            <person name="Mihaltcheva S."/>
            <person name="Morgado L.N."/>
            <person name="Niskanen T."/>
            <person name="Noordeloos M.E."/>
            <person name="Ohm R.A."/>
            <person name="Ortiz-Santana B."/>
            <person name="Ovrebo C."/>
            <person name="Racz N."/>
            <person name="Riley R."/>
            <person name="Savchenko A."/>
            <person name="Shiryaev A."/>
            <person name="Soop K."/>
            <person name="Spirin V."/>
            <person name="Szebenyi C."/>
            <person name="Tomsovsky M."/>
            <person name="Tulloss R.E."/>
            <person name="Uehling J."/>
            <person name="Grigoriev I.V."/>
            <person name="Vagvolgyi C."/>
            <person name="Papp T."/>
            <person name="Martin F.M."/>
            <person name="Miettinen O."/>
            <person name="Hibbett D.S."/>
            <person name="Nagy L.G."/>
        </authorList>
    </citation>
    <scope>NUCLEOTIDE SEQUENCE [LARGE SCALE GENOMIC DNA]</scope>
    <source>
        <strain evidence="1 2">CBS 962.96</strain>
    </source>
</reference>
<proteinExistence type="predicted"/>
<keyword evidence="2" id="KW-1185">Reference proteome</keyword>
<accession>A0A4V4HGB1</accession>
<dbReference type="Proteomes" id="UP000297245">
    <property type="component" value="Unassembled WGS sequence"/>
</dbReference>
<dbReference type="EMBL" id="ML179142">
    <property type="protein sequence ID" value="THU98115.1"/>
    <property type="molecule type" value="Genomic_DNA"/>
</dbReference>
<name>A0A4V4HGB1_DENBC</name>
<evidence type="ECO:0000313" key="2">
    <source>
        <dbReference type="Proteomes" id="UP000297245"/>
    </source>
</evidence>
<sequence>MVPPPSTISRRVRNSQRASVIDVPDEAEPVARLSTPNTMPLDRLRRTAQATASSFSRHRRSSPPIVRVGIEGGSASVPTPTPTGNSITAHNANILRTVSTSANSLNPSITQNNFQFIDTLQMFNHSSHNTFSNSTFTTPGKDSNSYSFYGPTTLNVHPDFINQVMLRTQSAGLRGLDSTLSFSDLQGSVSPRPWVDADALERGDGLEAPTMGMNRSRLGRFINRDVFRTQDTNNLLIGEYFPSSSLSCSRKRVLIFVPPCPP</sequence>
<evidence type="ECO:0000313" key="1">
    <source>
        <dbReference type="EMBL" id="THU98115.1"/>
    </source>
</evidence>
<dbReference type="AlphaFoldDB" id="A0A4V4HGB1"/>